<evidence type="ECO:0000313" key="1">
    <source>
        <dbReference type="EMBL" id="RST58744.1"/>
    </source>
</evidence>
<dbReference type="InterPro" id="IPR053028">
    <property type="entry name" value="Spo0E-like_phosphatase"/>
</dbReference>
<proteinExistence type="predicted"/>
<dbReference type="Gene3D" id="4.10.280.10">
    <property type="entry name" value="Helix-loop-helix DNA-binding domain"/>
    <property type="match status" value="1"/>
</dbReference>
<evidence type="ECO:0000313" key="2">
    <source>
        <dbReference type="Proteomes" id="UP000287296"/>
    </source>
</evidence>
<dbReference type="Pfam" id="PF09388">
    <property type="entry name" value="SpoOE-like"/>
    <property type="match status" value="1"/>
</dbReference>
<dbReference type="InterPro" id="IPR037208">
    <property type="entry name" value="Spo0E-like_sf"/>
</dbReference>
<name>A0A429X5U1_SIMTE</name>
<dbReference type="PANTHER" id="PTHR41263:SF1">
    <property type="entry name" value="ASPARTYL-PHOSPHATE PHOSPHATASE YISI"/>
    <property type="match status" value="1"/>
</dbReference>
<comment type="caution">
    <text evidence="1">The sequence shown here is derived from an EMBL/GenBank/DDBJ whole genome shotgun (WGS) entry which is preliminary data.</text>
</comment>
<dbReference type="AlphaFoldDB" id="A0A429X5U1"/>
<dbReference type="GO" id="GO:0043937">
    <property type="term" value="P:regulation of sporulation"/>
    <property type="evidence" value="ECO:0007669"/>
    <property type="project" value="InterPro"/>
</dbReference>
<dbReference type="SUPFAM" id="SSF140500">
    <property type="entry name" value="BAS1536-like"/>
    <property type="match status" value="1"/>
</dbReference>
<dbReference type="PANTHER" id="PTHR41263">
    <property type="entry name" value="ASPARTYL-PHOSPHATE PHOSPHATASE YISI"/>
    <property type="match status" value="1"/>
</dbReference>
<accession>A0A429X5U1</accession>
<reference evidence="1 2" key="1">
    <citation type="submission" date="2018-12" db="EMBL/GenBank/DDBJ databases">
        <authorList>
            <person name="Sun L."/>
            <person name="Chen Z."/>
        </authorList>
    </citation>
    <scope>NUCLEOTIDE SEQUENCE [LARGE SCALE GENOMIC DNA]</scope>
    <source>
        <strain evidence="1 2">LMG 29736</strain>
    </source>
</reference>
<dbReference type="GO" id="GO:0046983">
    <property type="term" value="F:protein dimerization activity"/>
    <property type="evidence" value="ECO:0007669"/>
    <property type="project" value="InterPro"/>
</dbReference>
<protein>
    <submittedName>
        <fullName evidence="1">Aspartyl-phosphate phosphatase Spo0E family protein</fullName>
    </submittedName>
</protein>
<dbReference type="EMBL" id="QYTW02000017">
    <property type="protein sequence ID" value="RST58744.1"/>
    <property type="molecule type" value="Genomic_DNA"/>
</dbReference>
<dbReference type="InterPro" id="IPR036638">
    <property type="entry name" value="HLH_DNA-bd_sf"/>
</dbReference>
<dbReference type="OrthoDB" id="2973153at2"/>
<dbReference type="RefSeq" id="WP_120117141.1">
    <property type="nucleotide sequence ID" value="NZ_BORI01000003.1"/>
</dbReference>
<organism evidence="1 2">
    <name type="scientific">Siminovitchia terrae</name>
    <name type="common">Bacillus terrae</name>
    <dbReference type="NCBI Taxonomy" id="1914933"/>
    <lineage>
        <taxon>Bacteria</taxon>
        <taxon>Bacillati</taxon>
        <taxon>Bacillota</taxon>
        <taxon>Bacilli</taxon>
        <taxon>Bacillales</taxon>
        <taxon>Bacillaceae</taxon>
        <taxon>Siminovitchia</taxon>
    </lineage>
</organism>
<dbReference type="Proteomes" id="UP000287296">
    <property type="component" value="Unassembled WGS sequence"/>
</dbReference>
<sequence length="117" mass="13519">MVSIAGYLFTLLDNFETIEKLKRIDGGGKRYMCYSSKNQSSFLAKIQQKREEMFVLGEKYGLGADETITCSRELDQLLNDYYHIYQSTSSAKTTNQSRKQSFVIFSKPYPTRRVQTS</sequence>
<dbReference type="InterPro" id="IPR018540">
    <property type="entry name" value="Spo0E-like"/>
</dbReference>
<gene>
    <name evidence="1" type="ORF">D5F11_016020</name>
</gene>